<feature type="signal peptide" evidence="1">
    <location>
        <begin position="1"/>
        <end position="29"/>
    </location>
</feature>
<dbReference type="Pfam" id="PF00149">
    <property type="entry name" value="Metallophos"/>
    <property type="match status" value="1"/>
</dbReference>
<dbReference type="PANTHER" id="PTHR43143:SF1">
    <property type="entry name" value="SERINE_THREONINE-PROTEIN PHOSPHATASE CPPED1"/>
    <property type="match status" value="1"/>
</dbReference>
<dbReference type="InterPro" id="IPR029052">
    <property type="entry name" value="Metallo-depent_PP-like"/>
</dbReference>
<dbReference type="EMBL" id="KF170422">
    <property type="protein sequence ID" value="AGO88007.1"/>
    <property type="molecule type" value="Genomic_DNA"/>
</dbReference>
<dbReference type="SUPFAM" id="SSF56300">
    <property type="entry name" value="Metallo-dependent phosphatases"/>
    <property type="match status" value="1"/>
</dbReference>
<feature type="chain" id="PRO_5004524925" evidence="1">
    <location>
        <begin position="30"/>
        <end position="345"/>
    </location>
</feature>
<feature type="domain" description="Calcineurin-like phosphoesterase" evidence="2">
    <location>
        <begin position="55"/>
        <end position="268"/>
    </location>
</feature>
<dbReference type="PANTHER" id="PTHR43143">
    <property type="entry name" value="METALLOPHOSPHOESTERASE, CALCINEURIN SUPERFAMILY"/>
    <property type="match status" value="1"/>
</dbReference>
<dbReference type="InterPro" id="IPR051918">
    <property type="entry name" value="STPP_CPPED1"/>
</dbReference>
<dbReference type="InterPro" id="IPR004843">
    <property type="entry name" value="Calcineurin-like_PHP"/>
</dbReference>
<dbReference type="GO" id="GO:0016787">
    <property type="term" value="F:hydrolase activity"/>
    <property type="evidence" value="ECO:0007669"/>
    <property type="project" value="InterPro"/>
</dbReference>
<proteinExistence type="predicted"/>
<accession>S4W4J0</accession>
<keyword evidence="1" id="KW-0732">Signal</keyword>
<evidence type="ECO:0000313" key="3">
    <source>
        <dbReference type="EMBL" id="AGO88007.1"/>
    </source>
</evidence>
<dbReference type="AlphaFoldDB" id="S4W4J0"/>
<sequence>MNTRTIAFHKTIFVAALLLLMGCSGTVPPAFQHSFNNRPTPWTHNRFDNVEDKFTFAIFSDLNGGERDKVFEIAVAQLSLLRPELILSVGDLINGGTENRETLRQEWGSFDERASQAMAPVFYVGGNHDLTNQTMRDVWTERYGARYYHFVYRNVLFLALDSEDYSDERMREIYLARAAYLEARDRVEPEQAQAMEYIKMPERRTGEIGKEQSEYFLKAITDYPDVDWTFLFIHKPVWLRDDEPEFSAIESALSNRPYTLFNGHFHTYSHTVKNGRDYIMLGTTGGAQGENNDMAFDHVTLVTMTRDGPTIGNVRLDGILDKTGHIPAGGDNLCFQASKCKDTDE</sequence>
<protein>
    <submittedName>
        <fullName evidence="3">Ser/Thr protein phosphatase family</fullName>
    </submittedName>
</protein>
<dbReference type="PROSITE" id="PS51257">
    <property type="entry name" value="PROKAR_LIPOPROTEIN"/>
    <property type="match status" value="1"/>
</dbReference>
<dbReference type="CDD" id="cd00838">
    <property type="entry name" value="MPP_superfamily"/>
    <property type="match status" value="1"/>
</dbReference>
<dbReference type="Gene3D" id="3.60.21.10">
    <property type="match status" value="1"/>
</dbReference>
<reference evidence="3" key="1">
    <citation type="journal article" date="2014" name="ISME J.">
        <title>Genomic properties of Marine Group A bacteria indicate a role in the marine sulfur cycle.</title>
        <authorList>
            <person name="Wright J.J."/>
            <person name="Mewis K."/>
            <person name="Hanson N.W."/>
            <person name="Konwar K.M."/>
            <person name="Maas K.R."/>
            <person name="Hallam S.J."/>
        </authorList>
    </citation>
    <scope>NUCLEOTIDE SEQUENCE</scope>
</reference>
<name>S4W4J0_9BACT</name>
<evidence type="ECO:0000259" key="2">
    <source>
        <dbReference type="Pfam" id="PF00149"/>
    </source>
</evidence>
<organism evidence="3">
    <name type="scientific">uncultured bacterium 122006-I05</name>
    <dbReference type="NCBI Taxonomy" id="1343837"/>
    <lineage>
        <taxon>Bacteria</taxon>
        <taxon>environmental samples</taxon>
    </lineage>
</organism>
<evidence type="ECO:0000256" key="1">
    <source>
        <dbReference type="SAM" id="SignalP"/>
    </source>
</evidence>